<keyword evidence="1" id="KW-0378">Hydrolase</keyword>
<proteinExistence type="predicted"/>
<dbReference type="InterPro" id="IPR005181">
    <property type="entry name" value="SASA"/>
</dbReference>
<evidence type="ECO:0000313" key="4">
    <source>
        <dbReference type="Proteomes" id="UP001597357"/>
    </source>
</evidence>
<accession>A0ABW5SF22</accession>
<dbReference type="Proteomes" id="UP001597357">
    <property type="component" value="Unassembled WGS sequence"/>
</dbReference>
<dbReference type="InterPro" id="IPR036514">
    <property type="entry name" value="SGNH_hydro_sf"/>
</dbReference>
<name>A0ABW5SF22_9FLAO</name>
<dbReference type="InterPro" id="IPR052940">
    <property type="entry name" value="Carb_Esterase_6"/>
</dbReference>
<organism evidence="3 4">
    <name type="scientific">Mesonia sediminis</name>
    <dbReference type="NCBI Taxonomy" id="1703946"/>
    <lineage>
        <taxon>Bacteria</taxon>
        <taxon>Pseudomonadati</taxon>
        <taxon>Bacteroidota</taxon>
        <taxon>Flavobacteriia</taxon>
        <taxon>Flavobacteriales</taxon>
        <taxon>Flavobacteriaceae</taxon>
        <taxon>Mesonia</taxon>
    </lineage>
</organism>
<dbReference type="PANTHER" id="PTHR31988">
    <property type="entry name" value="ESTERASE, PUTATIVE (DUF303)-RELATED"/>
    <property type="match status" value="1"/>
</dbReference>
<dbReference type="EMBL" id="JBHULZ010000027">
    <property type="protein sequence ID" value="MFD2697757.1"/>
    <property type="molecule type" value="Genomic_DNA"/>
</dbReference>
<evidence type="ECO:0000259" key="2">
    <source>
        <dbReference type="Pfam" id="PF03629"/>
    </source>
</evidence>
<feature type="domain" description="Sialate O-acetylesterase" evidence="2">
    <location>
        <begin position="56"/>
        <end position="282"/>
    </location>
</feature>
<dbReference type="SUPFAM" id="SSF52266">
    <property type="entry name" value="SGNH hydrolase"/>
    <property type="match status" value="1"/>
</dbReference>
<evidence type="ECO:0000313" key="3">
    <source>
        <dbReference type="EMBL" id="MFD2697757.1"/>
    </source>
</evidence>
<dbReference type="PANTHER" id="PTHR31988:SF19">
    <property type="entry name" value="9-O-ACETYL-N-ACETYLNEURAMINIC ACID DEACETYLASE-RELATED"/>
    <property type="match status" value="1"/>
</dbReference>
<comment type="caution">
    <text evidence="3">The sequence shown here is derived from an EMBL/GenBank/DDBJ whole genome shotgun (WGS) entry which is preliminary data.</text>
</comment>
<keyword evidence="4" id="KW-1185">Reference proteome</keyword>
<feature type="non-terminal residue" evidence="3">
    <location>
        <position position="1"/>
    </location>
</feature>
<reference evidence="4" key="1">
    <citation type="journal article" date="2019" name="Int. J. Syst. Evol. Microbiol.">
        <title>The Global Catalogue of Microorganisms (GCM) 10K type strain sequencing project: providing services to taxonomists for standard genome sequencing and annotation.</title>
        <authorList>
            <consortium name="The Broad Institute Genomics Platform"/>
            <consortium name="The Broad Institute Genome Sequencing Center for Infectious Disease"/>
            <person name="Wu L."/>
            <person name="Ma J."/>
        </authorList>
    </citation>
    <scope>NUCLEOTIDE SEQUENCE [LARGE SCALE GENOMIC DNA]</scope>
    <source>
        <strain evidence="4">KCTC 42255</strain>
    </source>
</reference>
<dbReference type="RefSeq" id="WP_379046214.1">
    <property type="nucleotide sequence ID" value="NZ_JBHULZ010000027.1"/>
</dbReference>
<sequence>HVMGKLKKNIYMIKKLLLSTIGLLMISCSNKTDDKRTENFPKEELQVTVNPEKKNVWVFLLAGQSNMAGRGLVEPQDTIPSKRILTINKKNELIYAKEPLHFYEPTMTGLDVGLSFGEELIKNVPDSISVLLIPTAVGGSSITQWLNDDNFRNVQLFTNFKEKLELGKSYGTLKGIIWHQGENDATNEKDIENYQNKLNQLITKFRKTSGNNKLPIIIGELGSFSANREQWEKINEKIRAYASTDSLTKVVKTADLEHKGDKVHFSSESIRILGERYARTYLN</sequence>
<gene>
    <name evidence="3" type="ORF">ACFSQ0_07105</name>
</gene>
<evidence type="ECO:0000256" key="1">
    <source>
        <dbReference type="ARBA" id="ARBA00022801"/>
    </source>
</evidence>
<protein>
    <submittedName>
        <fullName evidence="3">Sialate O-acetylesterase</fullName>
    </submittedName>
</protein>
<dbReference type="Pfam" id="PF03629">
    <property type="entry name" value="SASA"/>
    <property type="match status" value="1"/>
</dbReference>
<dbReference type="Gene3D" id="3.40.50.1110">
    <property type="entry name" value="SGNH hydrolase"/>
    <property type="match status" value="1"/>
</dbReference>